<dbReference type="Gene3D" id="3.40.50.300">
    <property type="entry name" value="P-loop containing nucleotide triphosphate hydrolases"/>
    <property type="match status" value="1"/>
</dbReference>
<sequence length="257" mass="28630">MDSLQHERMVSVCEKLKLCAVPNCYDQLAEAAVRQEKSYIQFLEEVLRAEEAFRKERSREVMTRMAKFPAPKTIEGYDFSFAAGAPKRLIQELAGLTFLKRRENVLLLGPSGVGKTHLAIALGLRAAEAGLKVRFTTAADLILQLETAIRQGRYAQTMKRSVSGPSLLIVDEVGYLPMTGDQANLFFQVVAKRYESGSIILTSNLSFGEWETVFSGNTALTSAMLDRLLHHSHVIQIKGDSYRLKDKIKSGVFGKNN</sequence>
<name>Q30VU7_OLEA2</name>
<evidence type="ECO:0000313" key="6">
    <source>
        <dbReference type="EMBL" id="ABB40199.1"/>
    </source>
</evidence>
<dbReference type="NCBIfam" id="NF006616">
    <property type="entry name" value="PRK09183.1"/>
    <property type="match status" value="1"/>
</dbReference>
<feature type="domain" description="AAA+ ATPase" evidence="4">
    <location>
        <begin position="101"/>
        <end position="238"/>
    </location>
</feature>
<dbReference type="PANTHER" id="PTHR30050">
    <property type="entry name" value="CHROMOSOMAL REPLICATION INITIATOR PROTEIN DNAA"/>
    <property type="match status" value="1"/>
</dbReference>
<dbReference type="FunFam" id="3.40.50.300:FF:000606">
    <property type="entry name" value="IS100 transposase orfB"/>
    <property type="match status" value="1"/>
</dbReference>
<dbReference type="KEGG" id="dde:Dde_3406"/>
<dbReference type="GO" id="GO:0006260">
    <property type="term" value="P:DNA replication"/>
    <property type="evidence" value="ECO:0007669"/>
    <property type="project" value="TreeGrafter"/>
</dbReference>
<dbReference type="InterPro" id="IPR001270">
    <property type="entry name" value="ClpA/B"/>
</dbReference>
<comment type="similarity">
    <text evidence="1">Belongs to the IS21/IS1162 putative ATP-binding protein family.</text>
</comment>
<proteinExistence type="inferred from homology"/>
<dbReference type="InterPro" id="IPR003593">
    <property type="entry name" value="AAA+_ATPase"/>
</dbReference>
<gene>
    <name evidence="5" type="ordered locus">Dde_2908</name>
    <name evidence="6" type="ordered locus">Dde_3406</name>
</gene>
<dbReference type="PANTHER" id="PTHR30050:SF4">
    <property type="entry name" value="ATP-BINDING PROTEIN RV3427C IN INSERTION SEQUENCE-RELATED"/>
    <property type="match status" value="1"/>
</dbReference>
<dbReference type="EMBL" id="CP000112">
    <property type="protein sequence ID" value="ABB39702.1"/>
    <property type="molecule type" value="Genomic_DNA"/>
</dbReference>
<reference evidence="6 7" key="1">
    <citation type="journal article" date="2011" name="J. Bacteriol.">
        <title>Complete genome sequence and updated annotation of Desulfovibrio alaskensis G20.</title>
        <authorList>
            <person name="Hauser L.J."/>
            <person name="Land M.L."/>
            <person name="Brown S.D."/>
            <person name="Larimer F."/>
            <person name="Keller K.L."/>
            <person name="Rapp-Giles B.J."/>
            <person name="Price M.N."/>
            <person name="Lin M."/>
            <person name="Bruce D.C."/>
            <person name="Detter J.C."/>
            <person name="Tapia R."/>
            <person name="Han C.S."/>
            <person name="Goodwin L.A."/>
            <person name="Cheng J.F."/>
            <person name="Pitluck S."/>
            <person name="Copeland A."/>
            <person name="Lucas S."/>
            <person name="Nolan M."/>
            <person name="Lapidus A.L."/>
            <person name="Palumbo A.V."/>
            <person name="Wall J.D."/>
        </authorList>
    </citation>
    <scope>NUCLEOTIDE SEQUENCE [LARGE SCALE GENOMIC DNA]</scope>
    <source>
        <strain evidence="7">ATCC BAA 1058 / DSM 17464 / G20</strain>
        <strain evidence="6">G20</strain>
    </source>
</reference>
<dbReference type="InterPro" id="IPR002611">
    <property type="entry name" value="IstB_ATP-bd"/>
</dbReference>
<keyword evidence="3 6" id="KW-0067">ATP-binding</keyword>
<dbReference type="EMBL" id="CP000112">
    <property type="protein sequence ID" value="ABB40199.1"/>
    <property type="molecule type" value="Genomic_DNA"/>
</dbReference>
<keyword evidence="7" id="KW-1185">Reference proteome</keyword>
<evidence type="ECO:0000256" key="2">
    <source>
        <dbReference type="ARBA" id="ARBA00022741"/>
    </source>
</evidence>
<dbReference type="CDD" id="cd00009">
    <property type="entry name" value="AAA"/>
    <property type="match status" value="1"/>
</dbReference>
<dbReference type="RefSeq" id="WP_011368689.1">
    <property type="nucleotide sequence ID" value="NC_007519.1"/>
</dbReference>
<evidence type="ECO:0000313" key="7">
    <source>
        <dbReference type="Proteomes" id="UP000002710"/>
    </source>
</evidence>
<dbReference type="InterPro" id="IPR047661">
    <property type="entry name" value="IstB"/>
</dbReference>
<dbReference type="NCBIfam" id="NF038214">
    <property type="entry name" value="IS21_help_AAA"/>
    <property type="match status" value="1"/>
</dbReference>
<dbReference type="GO" id="GO:0005524">
    <property type="term" value="F:ATP binding"/>
    <property type="evidence" value="ECO:0007669"/>
    <property type="project" value="UniProtKB-KW"/>
</dbReference>
<dbReference type="InterPro" id="IPR028350">
    <property type="entry name" value="DNAC/IstB-like"/>
</dbReference>
<dbReference type="PRINTS" id="PR00300">
    <property type="entry name" value="CLPPROTEASEA"/>
</dbReference>
<dbReference type="KEGG" id="dde:Dde_2908"/>
<dbReference type="Proteomes" id="UP000002710">
    <property type="component" value="Chromosome"/>
</dbReference>
<evidence type="ECO:0000259" key="4">
    <source>
        <dbReference type="SMART" id="SM00382"/>
    </source>
</evidence>
<dbReference type="STRING" id="207559.Dde_2908"/>
<accession>Q30VU7</accession>
<dbReference type="PIRSF" id="PIRSF003073">
    <property type="entry name" value="DNAC_TnpB_IstB"/>
    <property type="match status" value="1"/>
</dbReference>
<dbReference type="Pfam" id="PF01695">
    <property type="entry name" value="IstB_IS21"/>
    <property type="match status" value="1"/>
</dbReference>
<keyword evidence="2" id="KW-0547">Nucleotide-binding</keyword>
<evidence type="ECO:0000313" key="5">
    <source>
        <dbReference type="EMBL" id="ABB39702.1"/>
    </source>
</evidence>
<dbReference type="eggNOG" id="COG1484">
    <property type="taxonomic scope" value="Bacteria"/>
</dbReference>
<organism evidence="6 7">
    <name type="scientific">Oleidesulfovibrio alaskensis (strain ATCC BAA-1058 / DSM 17464 / G20)</name>
    <name type="common">Desulfovibrio alaskensis</name>
    <dbReference type="NCBI Taxonomy" id="207559"/>
    <lineage>
        <taxon>Bacteria</taxon>
        <taxon>Pseudomonadati</taxon>
        <taxon>Thermodesulfobacteriota</taxon>
        <taxon>Desulfovibrionia</taxon>
        <taxon>Desulfovibrionales</taxon>
        <taxon>Desulfovibrionaceae</taxon>
        <taxon>Oleidesulfovibrio</taxon>
    </lineage>
</organism>
<protein>
    <submittedName>
        <fullName evidence="6">IstB domain protein ATP-binding protein</fullName>
    </submittedName>
</protein>
<dbReference type="InterPro" id="IPR027417">
    <property type="entry name" value="P-loop_NTPase"/>
</dbReference>
<dbReference type="SMART" id="SM00382">
    <property type="entry name" value="AAA"/>
    <property type="match status" value="1"/>
</dbReference>
<dbReference type="HOGENOM" id="CLU_062999_1_0_7"/>
<evidence type="ECO:0000256" key="3">
    <source>
        <dbReference type="ARBA" id="ARBA00022840"/>
    </source>
</evidence>
<dbReference type="AlphaFoldDB" id="Q30VU7"/>
<dbReference type="SUPFAM" id="SSF52540">
    <property type="entry name" value="P-loop containing nucleoside triphosphate hydrolases"/>
    <property type="match status" value="1"/>
</dbReference>
<evidence type="ECO:0000256" key="1">
    <source>
        <dbReference type="ARBA" id="ARBA00008059"/>
    </source>
</evidence>